<gene>
    <name evidence="1" type="ORF">CSSPJE1EN1_LOCUS28867</name>
</gene>
<dbReference type="PANTHER" id="PTHR43646">
    <property type="entry name" value="GLYCOSYLTRANSFERASE"/>
    <property type="match status" value="1"/>
</dbReference>
<dbReference type="EMBL" id="CAXAQS010000873">
    <property type="protein sequence ID" value="CAK9253489.1"/>
    <property type="molecule type" value="Genomic_DNA"/>
</dbReference>
<evidence type="ECO:0000313" key="2">
    <source>
        <dbReference type="Proteomes" id="UP001497444"/>
    </source>
</evidence>
<name>A0ABP0VGA9_9BRYO</name>
<evidence type="ECO:0000313" key="1">
    <source>
        <dbReference type="EMBL" id="CAK9253489.1"/>
    </source>
</evidence>
<dbReference type="InterPro" id="IPR029044">
    <property type="entry name" value="Nucleotide-diphossugar_trans"/>
</dbReference>
<dbReference type="InterPro" id="IPR001173">
    <property type="entry name" value="Glyco_trans_2-like"/>
</dbReference>
<protein>
    <submittedName>
        <fullName evidence="1">Uncharacterized protein</fullName>
    </submittedName>
</protein>
<dbReference type="Pfam" id="PF00535">
    <property type="entry name" value="Glycos_transf_2"/>
    <property type="match status" value="1"/>
</dbReference>
<keyword evidence="2" id="KW-1185">Reference proteome</keyword>
<reference evidence="1" key="1">
    <citation type="submission" date="2024-02" db="EMBL/GenBank/DDBJ databases">
        <authorList>
            <consortium name="ELIXIR-Norway"/>
            <consortium name="Elixir Norway"/>
        </authorList>
    </citation>
    <scope>NUCLEOTIDE SEQUENCE</scope>
</reference>
<dbReference type="Gene3D" id="3.90.550.10">
    <property type="entry name" value="Spore Coat Polysaccharide Biosynthesis Protein SpsA, Chain A"/>
    <property type="match status" value="1"/>
</dbReference>
<dbReference type="SUPFAM" id="SSF53448">
    <property type="entry name" value="Nucleotide-diphospho-sugar transferases"/>
    <property type="match status" value="1"/>
</dbReference>
<organism evidence="1 2">
    <name type="scientific">Sphagnum jensenii</name>
    <dbReference type="NCBI Taxonomy" id="128206"/>
    <lineage>
        <taxon>Eukaryota</taxon>
        <taxon>Viridiplantae</taxon>
        <taxon>Streptophyta</taxon>
        <taxon>Embryophyta</taxon>
        <taxon>Bryophyta</taxon>
        <taxon>Sphagnophytina</taxon>
        <taxon>Sphagnopsida</taxon>
        <taxon>Sphagnales</taxon>
        <taxon>Sphagnaceae</taxon>
        <taxon>Sphagnum</taxon>
    </lineage>
</organism>
<dbReference type="PANTHER" id="PTHR43646:SF2">
    <property type="entry name" value="GLYCOSYLTRANSFERASE 2-LIKE DOMAIN-CONTAINING PROTEIN"/>
    <property type="match status" value="1"/>
</dbReference>
<sequence length="237" mass="26228">MKKPLLSIVIPVKNEAKYIGRTLEAILGQTGLPDHTPIIIADAGSTDATMEIISQYSGLLDITVVDGGLPAVGRNRGAAHTDSEYILFLDADVTPGEPDTIRKALALAIGKDLDLVSTHIHSTNGNFADKCFWQLHGFASTTKIMGAYAAGMFILIKSETFYKIGGFDESIALGEDWELTHQVRREKFEVSDSYINTTNRRFSAQGYLRTFYQYAMVAFSPSYRHQGHAEYFDVHLN</sequence>
<accession>A0ABP0VGA9</accession>
<proteinExistence type="predicted"/>
<comment type="caution">
    <text evidence="1">The sequence shown here is derived from an EMBL/GenBank/DDBJ whole genome shotgun (WGS) entry which is preliminary data.</text>
</comment>
<dbReference type="Proteomes" id="UP001497444">
    <property type="component" value="Unassembled WGS sequence"/>
</dbReference>